<dbReference type="GO" id="GO:0004556">
    <property type="term" value="F:alpha-amylase activity"/>
    <property type="evidence" value="ECO:0007669"/>
    <property type="project" value="UniProtKB-EC"/>
</dbReference>
<reference evidence="1 3" key="1">
    <citation type="submission" date="2015-11" db="EMBL/GenBank/DDBJ databases">
        <title>Genomic analysis of 38 Legionella species identifies large and diverse effector repertoires.</title>
        <authorList>
            <person name="Burstein D."/>
            <person name="Amaro F."/>
            <person name="Zusman T."/>
            <person name="Lifshitz Z."/>
            <person name="Cohen O."/>
            <person name="Gilbert J.A."/>
            <person name="Pupko T."/>
            <person name="Shuman H.A."/>
            <person name="Segal G."/>
        </authorList>
    </citation>
    <scope>NUCLEOTIDE SEQUENCE [LARGE SCALE GENOMIC DNA]</scope>
    <source>
        <strain evidence="1 3">Lyon 8420412</strain>
    </source>
</reference>
<dbReference type="AlphaFoldDB" id="A0A378JBP9"/>
<dbReference type="EC" id="3.2.1.1" evidence="2"/>
<dbReference type="STRING" id="45066.Lgra_3270"/>
<dbReference type="InterPro" id="IPR017853">
    <property type="entry name" value="GH"/>
</dbReference>
<organism evidence="2 4">
    <name type="scientific">Legionella gratiana</name>
    <dbReference type="NCBI Taxonomy" id="45066"/>
    <lineage>
        <taxon>Bacteria</taxon>
        <taxon>Pseudomonadati</taxon>
        <taxon>Pseudomonadota</taxon>
        <taxon>Gammaproteobacteria</taxon>
        <taxon>Legionellales</taxon>
        <taxon>Legionellaceae</taxon>
        <taxon>Legionella</taxon>
    </lineage>
</organism>
<reference evidence="2 4" key="2">
    <citation type="submission" date="2018-06" db="EMBL/GenBank/DDBJ databases">
        <authorList>
            <consortium name="Pathogen Informatics"/>
            <person name="Doyle S."/>
        </authorList>
    </citation>
    <scope>NUCLEOTIDE SEQUENCE [LARGE SCALE GENOMIC DNA]</scope>
    <source>
        <strain evidence="2 4">NCTC12388</strain>
    </source>
</reference>
<evidence type="ECO:0000313" key="3">
    <source>
        <dbReference type="Proteomes" id="UP000054691"/>
    </source>
</evidence>
<keyword evidence="2" id="KW-0378">Hydrolase</keyword>
<dbReference type="RefSeq" id="WP_058500233.1">
    <property type="nucleotide sequence ID" value="NZ_CAAAHW010000005.1"/>
</dbReference>
<dbReference type="PANTHER" id="PTHR10357">
    <property type="entry name" value="ALPHA-AMYLASE FAMILY MEMBER"/>
    <property type="match status" value="1"/>
</dbReference>
<evidence type="ECO:0000313" key="1">
    <source>
        <dbReference type="EMBL" id="KTD06493.1"/>
    </source>
</evidence>
<keyword evidence="3" id="KW-1185">Reference proteome</keyword>
<dbReference type="EMBL" id="UGOB01000001">
    <property type="protein sequence ID" value="STX45314.1"/>
    <property type="molecule type" value="Genomic_DNA"/>
</dbReference>
<dbReference type="Proteomes" id="UP000254476">
    <property type="component" value="Unassembled WGS sequence"/>
</dbReference>
<accession>A0A378JBP9</accession>
<dbReference type="SUPFAM" id="SSF51445">
    <property type="entry name" value="(Trans)glycosidases"/>
    <property type="match status" value="1"/>
</dbReference>
<protein>
    <submittedName>
        <fullName evidence="2">Alpha-amylase</fullName>
        <ecNumber evidence="2">3.2.1.1</ecNumber>
    </submittedName>
</protein>
<name>A0A378JBP9_9GAMM</name>
<dbReference type="OrthoDB" id="9805159at2"/>
<evidence type="ECO:0000313" key="4">
    <source>
        <dbReference type="Proteomes" id="UP000254476"/>
    </source>
</evidence>
<sequence length="738" mass="85602">MSHNKIESSNTTSRSKSVVMDSNGILRCYNMFPTQFQNIEEMISYLPVLSKMGFNAVWINPIQTAGDVKDLFKRDKTNGVRAFNEVTRSLYAMTDSETISPYFSSASSEMSLEAKKDFDEKIMKQFTDEARHCGLVPMFDLVLNHVSADSRHRTEQPHWFHEKVHPDFKDAIAFDYRKPEIRDEIIEKFWKPYIFKYMINYGFEGVRVDAVGYLEPELRKKIYKYIYELAETYKKPKPVILDELLFNDKKKKLSDVVDNLLLPDHGPTHITRGTYYAHRDEYGGLPSWSKEEEGIKAQAVFLDRNRKLHPDMHGGCIAFSGNHDHNSLAMTILEEMAEQRIKNHPLYYAHKKYQQESDEYDEAVSSVFLYSFVKDIQNEVLANNKSTIAEIERKMREKIVICALTSSAGWYALSGDETGDLLAKPVFRHAHAVEQTYYAQRNHNFFSPEHSHFKETMDVLTQMAIENINKENPGIVFRELSHAEESQKRLLVPYLETLKNQINCGDTIVCAELQKRLAEKNITIHFIENDYVPDPRTSASGWKGVHDMKDFMLEINKILSAMPSSNFHFWSEVIPIQSKPNLVAVVRKNGEGLNSETELVIINLEPSQQETLTQNDIHQIACNFQKRVIPEYTYYNDGKEKHYNWTINQPEFNLAYQTIMSCIKGQKIHISDSIVTKFPSHHVTSQFSLFHHKQSSRIDLNKVEELSTQDTNLLEDVEQKEQAFKEYTNPIETKKFVK</sequence>
<dbReference type="Proteomes" id="UP000054691">
    <property type="component" value="Unassembled WGS sequence"/>
</dbReference>
<gene>
    <name evidence="2" type="primary">amyA</name>
    <name evidence="1" type="ORF">Lgra_3270</name>
    <name evidence="2" type="ORF">NCTC12388_02043</name>
</gene>
<dbReference type="EMBL" id="LNYE01000029">
    <property type="protein sequence ID" value="KTD06493.1"/>
    <property type="molecule type" value="Genomic_DNA"/>
</dbReference>
<keyword evidence="2" id="KW-0326">Glycosidase</keyword>
<dbReference type="Gene3D" id="3.20.20.80">
    <property type="entry name" value="Glycosidases"/>
    <property type="match status" value="1"/>
</dbReference>
<proteinExistence type="predicted"/>
<evidence type="ECO:0000313" key="2">
    <source>
        <dbReference type="EMBL" id="STX45314.1"/>
    </source>
</evidence>